<dbReference type="GO" id="GO:0005737">
    <property type="term" value="C:cytoplasm"/>
    <property type="evidence" value="ECO:0007669"/>
    <property type="project" value="UniProtKB-SubCell"/>
</dbReference>
<dbReference type="Pfam" id="PF01336">
    <property type="entry name" value="tRNA_anti-codon"/>
    <property type="match status" value="1"/>
</dbReference>
<dbReference type="Pfam" id="PF07733">
    <property type="entry name" value="DNA_pol3_alpha"/>
    <property type="match status" value="1"/>
</dbReference>
<dbReference type="GO" id="GO:0003676">
    <property type="term" value="F:nucleic acid binding"/>
    <property type="evidence" value="ECO:0007669"/>
    <property type="project" value="InterPro"/>
</dbReference>
<dbReference type="GO" id="GO:0003887">
    <property type="term" value="F:DNA-directed DNA polymerase activity"/>
    <property type="evidence" value="ECO:0007669"/>
    <property type="project" value="UniProtKB-KW"/>
</dbReference>
<evidence type="ECO:0000256" key="3">
    <source>
        <dbReference type="ARBA" id="ARBA00019114"/>
    </source>
</evidence>
<dbReference type="InterPro" id="IPR011708">
    <property type="entry name" value="DNA_pol3_alpha_NTPase_dom"/>
</dbReference>
<evidence type="ECO:0000256" key="6">
    <source>
        <dbReference type="ARBA" id="ARBA00022705"/>
    </source>
</evidence>
<dbReference type="Pfam" id="PF17657">
    <property type="entry name" value="DNA_pol3_finger"/>
    <property type="match status" value="1"/>
</dbReference>
<dbReference type="GO" id="GO:0006260">
    <property type="term" value="P:DNA replication"/>
    <property type="evidence" value="ECO:0007669"/>
    <property type="project" value="UniProtKB-KW"/>
</dbReference>
<dbReference type="GO" id="GO:0008408">
    <property type="term" value="F:3'-5' exonuclease activity"/>
    <property type="evidence" value="ECO:0007669"/>
    <property type="project" value="InterPro"/>
</dbReference>
<evidence type="ECO:0000259" key="9">
    <source>
        <dbReference type="SMART" id="SM00481"/>
    </source>
</evidence>
<dbReference type="EC" id="2.7.7.7" evidence="2"/>
<evidence type="ECO:0000256" key="2">
    <source>
        <dbReference type="ARBA" id="ARBA00012417"/>
    </source>
</evidence>
<dbReference type="InterPro" id="IPR004805">
    <property type="entry name" value="DnaE2/DnaE/PolC"/>
</dbReference>
<dbReference type="InterPro" id="IPR004013">
    <property type="entry name" value="PHP_dom"/>
</dbReference>
<dbReference type="NCBIfam" id="NF004226">
    <property type="entry name" value="PRK05673.1"/>
    <property type="match status" value="1"/>
</dbReference>
<dbReference type="InterPro" id="IPR040982">
    <property type="entry name" value="DNA_pol3_finger"/>
</dbReference>
<dbReference type="AlphaFoldDB" id="A0A6J7JD50"/>
<comment type="catalytic activity">
    <reaction evidence="8">
        <text>DNA(n) + a 2'-deoxyribonucleoside 5'-triphosphate = DNA(n+1) + diphosphate</text>
        <dbReference type="Rhea" id="RHEA:22508"/>
        <dbReference type="Rhea" id="RHEA-COMP:17339"/>
        <dbReference type="Rhea" id="RHEA-COMP:17340"/>
        <dbReference type="ChEBI" id="CHEBI:33019"/>
        <dbReference type="ChEBI" id="CHEBI:61560"/>
        <dbReference type="ChEBI" id="CHEBI:173112"/>
        <dbReference type="EC" id="2.7.7.7"/>
    </reaction>
</comment>
<dbReference type="EMBL" id="CAFBNL010000002">
    <property type="protein sequence ID" value="CAB4941126.1"/>
    <property type="molecule type" value="Genomic_DNA"/>
</dbReference>
<dbReference type="Pfam" id="PF14579">
    <property type="entry name" value="HHH_6"/>
    <property type="match status" value="1"/>
</dbReference>
<dbReference type="Gene3D" id="1.10.150.870">
    <property type="match status" value="1"/>
</dbReference>
<evidence type="ECO:0000256" key="7">
    <source>
        <dbReference type="ARBA" id="ARBA00022932"/>
    </source>
</evidence>
<dbReference type="CDD" id="cd12113">
    <property type="entry name" value="PHP_PolIIIA_DnaE3"/>
    <property type="match status" value="1"/>
</dbReference>
<dbReference type="Gene3D" id="3.20.20.140">
    <property type="entry name" value="Metal-dependent hydrolases"/>
    <property type="match status" value="1"/>
</dbReference>
<sequence length="1146" mass="127562">MLDGASRVSDVVAAALADGQPAVGITDHGNMYGVLPMYEAARDAGITPVLGMEGYFVATSRFERPKRADHEMYHLTLLAETTQGYKNLMKVSSQAYLDGFYYKPRTDWELLELHHEGIIASSGCLGGLVCQKILEGDDAGAEAAAVRFQEIYGRDSFFIEIQDHGLDEDSIVTPKLLQIAARIGAPLLATNDSHYTRAEHAEAHDALLCVQTGAKIHETNRFKFGAEEFYIKSADEMRTLFADVPEACDNTLLIAERANVEIEFGKAVLPSFPVPDGYTEDSYLLELTLAGAKERYGDKPAPHVLERIEFELNVIRDMGFSAYFLVVWDLVRFAHESNIRVGPGRGSAAGSCVAYCLRIVDIDPIRYDLLFERFLNPGRKQMPDIDMDFDSRYRGDMIRYAAARYGSDRVAQIITFSTIKARAAVRDASRVLDYPYLLGDKIAKLIPPLIMGRDTPLRACFELDPKYTDGYKMASELRDLYEIDPDAKRVIDVAKGLEGLRRQDGIHAAAVVITREPLIEYLPIQRKPEPGGALQDAPIVTQYEMHGVEELGLLKMDFLGLRNLDVMEITRDLLEARTGVRPDIDNIPLDDPKTFDLLRKGDTIGVFQLEGGPMRALIRSLAPSMFEDICALVALYRPGPMGANMHTAYADRKNGRKPVEFDHADLEEILSPTYGLMIYQEQLMRVSQRLAGYSLAEADNLRKATGKKDRELIAKERAKFVDGCETEGYGREFGERMFDIIEPFADYSFNKSHSVGYGFVAYQTAFLKANYTNEYLAALLTTVKGDKDKSAIYLNECRQLKIPVLVPDVNHSSMDFSVSDESIRFGLSAVRNVGEGVVGLIIEAREQGGHFVDFYDFCERVEPAALNKRTIESLAKAGAFDALGHSRQGLGLVSDQIVDQAVIRRKERDAGIMSLFGDSVVESDGSSDFNRMPIPDGEYSKTQLLAFEKEMLGLYVSDHPLMGAQSALSRFTDSTLSELKEGREGDMRTVGGVVTALNRKHTKRGDLMATFVLEDLASAVEVFVFPKTMAQYGSLLEEDAIICVKGRLDMREDQAKIISMEILRPELMIDGGPPLRIKIKPHQLDEAKSRMLTEILNQHPGESPVFLHLDQPSKTTVMRLGDEFLVDARNGLFAELRVLLGADCII</sequence>
<dbReference type="PANTHER" id="PTHR32294:SF0">
    <property type="entry name" value="DNA POLYMERASE III SUBUNIT ALPHA"/>
    <property type="match status" value="1"/>
</dbReference>
<dbReference type="InterPro" id="IPR003141">
    <property type="entry name" value="Pol/His_phosphatase_N"/>
</dbReference>
<organism evidence="10">
    <name type="scientific">freshwater metagenome</name>
    <dbReference type="NCBI Taxonomy" id="449393"/>
    <lineage>
        <taxon>unclassified sequences</taxon>
        <taxon>metagenomes</taxon>
        <taxon>ecological metagenomes</taxon>
    </lineage>
</organism>
<evidence type="ECO:0000313" key="10">
    <source>
        <dbReference type="EMBL" id="CAB4941126.1"/>
    </source>
</evidence>
<dbReference type="CDD" id="cd04485">
    <property type="entry name" value="DnaE_OBF"/>
    <property type="match status" value="1"/>
</dbReference>
<dbReference type="InterPro" id="IPR016195">
    <property type="entry name" value="Pol/histidinol_Pase-like"/>
</dbReference>
<dbReference type="NCBIfam" id="NF005298">
    <property type="entry name" value="PRK06826.1"/>
    <property type="match status" value="1"/>
</dbReference>
<accession>A0A6J7JD50</accession>
<dbReference type="SMART" id="SM00481">
    <property type="entry name" value="POLIIIAc"/>
    <property type="match status" value="1"/>
</dbReference>
<keyword evidence="7" id="KW-0239">DNA-directed DNA polymerase</keyword>
<comment type="subcellular location">
    <subcellularLocation>
        <location evidence="1">Cytoplasm</location>
    </subcellularLocation>
</comment>
<dbReference type="NCBIfam" id="TIGR00594">
    <property type="entry name" value="polc"/>
    <property type="match status" value="1"/>
</dbReference>
<dbReference type="InterPro" id="IPR029460">
    <property type="entry name" value="DNAPol_HHH"/>
</dbReference>
<keyword evidence="6" id="KW-0235">DNA replication</keyword>
<dbReference type="Gene3D" id="1.10.10.1600">
    <property type="entry name" value="Bacterial DNA polymerase III alpha subunit, thumb domain"/>
    <property type="match status" value="1"/>
</dbReference>
<name>A0A6J7JD50_9ZZZZ</name>
<evidence type="ECO:0000256" key="1">
    <source>
        <dbReference type="ARBA" id="ARBA00004496"/>
    </source>
</evidence>
<evidence type="ECO:0000256" key="5">
    <source>
        <dbReference type="ARBA" id="ARBA00022695"/>
    </source>
</evidence>
<keyword evidence="4" id="KW-0808">Transferase</keyword>
<dbReference type="Pfam" id="PF02811">
    <property type="entry name" value="PHP"/>
    <property type="match status" value="1"/>
</dbReference>
<reference evidence="10" key="1">
    <citation type="submission" date="2020-05" db="EMBL/GenBank/DDBJ databases">
        <authorList>
            <person name="Chiriac C."/>
            <person name="Salcher M."/>
            <person name="Ghai R."/>
            <person name="Kavagutti S V."/>
        </authorList>
    </citation>
    <scope>NUCLEOTIDE SEQUENCE</scope>
</reference>
<dbReference type="InterPro" id="IPR041931">
    <property type="entry name" value="DNA_pol3_alpha_thumb_dom"/>
</dbReference>
<protein>
    <recommendedName>
        <fullName evidence="3">DNA polymerase III subunit alpha</fullName>
        <ecNumber evidence="2">2.7.7.7</ecNumber>
    </recommendedName>
</protein>
<feature type="domain" description="Polymerase/histidinol phosphatase N-terminal" evidence="9">
    <location>
        <begin position="1"/>
        <end position="58"/>
    </location>
</feature>
<dbReference type="InterPro" id="IPR004365">
    <property type="entry name" value="NA-bd_OB_tRNA"/>
</dbReference>
<evidence type="ECO:0000256" key="4">
    <source>
        <dbReference type="ARBA" id="ARBA00022679"/>
    </source>
</evidence>
<gene>
    <name evidence="10" type="ORF">UFOPK3789_00086</name>
</gene>
<keyword evidence="5" id="KW-0548">Nucleotidyltransferase</keyword>
<evidence type="ECO:0000256" key="8">
    <source>
        <dbReference type="ARBA" id="ARBA00049244"/>
    </source>
</evidence>
<dbReference type="PANTHER" id="PTHR32294">
    <property type="entry name" value="DNA POLYMERASE III SUBUNIT ALPHA"/>
    <property type="match status" value="1"/>
</dbReference>
<dbReference type="SUPFAM" id="SSF89550">
    <property type="entry name" value="PHP domain-like"/>
    <property type="match status" value="1"/>
</dbReference>
<proteinExistence type="predicted"/>